<evidence type="ECO:0000256" key="3">
    <source>
        <dbReference type="ARBA" id="ARBA00022989"/>
    </source>
</evidence>
<feature type="transmembrane region" description="Helical" evidence="6">
    <location>
        <begin position="216"/>
        <end position="243"/>
    </location>
</feature>
<evidence type="ECO:0000259" key="7">
    <source>
        <dbReference type="PROSITE" id="PS50221"/>
    </source>
</evidence>
<dbReference type="InterPro" id="IPR017981">
    <property type="entry name" value="GPCR_2-like_7TM"/>
</dbReference>
<dbReference type="Ensembl" id="ENSOTST00005151240.1">
    <property type="protein sequence ID" value="ENSOTSP00005107388.1"/>
    <property type="gene ID" value="ENSOTSG00005078593.1"/>
</dbReference>
<dbReference type="InterPro" id="IPR000832">
    <property type="entry name" value="GPCR_2_secretin-like"/>
</dbReference>
<evidence type="ECO:0000256" key="5">
    <source>
        <dbReference type="ARBA" id="ARBA00023157"/>
    </source>
</evidence>
<dbReference type="PROSITE" id="PS50221">
    <property type="entry name" value="GAIN_B"/>
    <property type="match status" value="1"/>
</dbReference>
<dbReference type="GO" id="GO:0007166">
    <property type="term" value="P:cell surface receptor signaling pathway"/>
    <property type="evidence" value="ECO:0007669"/>
    <property type="project" value="InterPro"/>
</dbReference>
<dbReference type="GO" id="GO:0005886">
    <property type="term" value="C:plasma membrane"/>
    <property type="evidence" value="ECO:0007669"/>
    <property type="project" value="TreeGrafter"/>
</dbReference>
<dbReference type="InterPro" id="IPR057244">
    <property type="entry name" value="GAIN_B"/>
</dbReference>
<sequence>TYVVSASVTNASGPIKDLEEDVEVTLHHLTSNPVCGTLPDKKSTEQSLHGCRKHNTSADYTTCLFVLTTMFSSTPRSSLVLFLSISHTPIFPHRKLRRDYPSKILINLSLALLGLNMVFLVNSWLSSFGSYGLCVAVASALHYFLLASFTWMGLEAVHMYFALVKVFNVYVPSYILKFCSLGWGIPLAICCVVLVVKRESYGSSLGSDCWIQDEVAFYVSVVGYILLVMLCNMAIFVVVLVQIRHMRVNQPAGIHSGLLLQDLKGVSSLTFLLGLTWTVAFFAWGPAKVPFLYLFCVLNSLQGFFIFLFHCLMKENVRKQWRIHLCFGPTRIDNKFHMLLCKWNKQQVVTTSQFLCFLADVLVPFECWRCFHSSGSMRLSLQPTQVAQVVQLIQDGTSMRAGGALTEPCKMTSSRPQMCMCLLKRSETDSMRVV</sequence>
<reference evidence="10" key="1">
    <citation type="journal article" date="2018" name="PLoS ONE">
        <title>Chinook salmon (Oncorhynchus tshawytscha) genome and transcriptome.</title>
        <authorList>
            <person name="Christensen K.A."/>
            <person name="Leong J.S."/>
            <person name="Sakhrani D."/>
            <person name="Biagi C.A."/>
            <person name="Minkley D.R."/>
            <person name="Withler R.E."/>
            <person name="Rondeau E.B."/>
            <person name="Koop B.F."/>
            <person name="Devlin R.H."/>
        </authorList>
    </citation>
    <scope>NUCLEOTIDE SEQUENCE [LARGE SCALE GENOMIC DNA]</scope>
</reference>
<keyword evidence="5" id="KW-1015">Disulfide bond</keyword>
<feature type="transmembrane region" description="Helical" evidence="6">
    <location>
        <begin position="263"/>
        <end position="285"/>
    </location>
</feature>
<dbReference type="Proteomes" id="UP000694402">
    <property type="component" value="Unassembled WGS sequence"/>
</dbReference>
<keyword evidence="4 6" id="KW-0472">Membrane</keyword>
<dbReference type="PRINTS" id="PR00249">
    <property type="entry name" value="GPCRSECRETIN"/>
</dbReference>
<feature type="transmembrane region" description="Helical" evidence="6">
    <location>
        <begin position="104"/>
        <end position="124"/>
    </location>
</feature>
<dbReference type="Gene3D" id="1.20.1070.10">
    <property type="entry name" value="Rhodopsin 7-helix transmembrane proteins"/>
    <property type="match status" value="1"/>
</dbReference>
<feature type="domain" description="GAIN-B" evidence="7">
    <location>
        <begin position="1"/>
        <end position="81"/>
    </location>
</feature>
<reference evidence="9" key="2">
    <citation type="submission" date="2025-08" db="UniProtKB">
        <authorList>
            <consortium name="Ensembl"/>
        </authorList>
    </citation>
    <scope>IDENTIFICATION</scope>
</reference>
<feature type="transmembrane region" description="Helical" evidence="6">
    <location>
        <begin position="174"/>
        <end position="196"/>
    </location>
</feature>
<keyword evidence="10" id="KW-1185">Reference proteome</keyword>
<gene>
    <name evidence="9" type="primary">LOC112228942</name>
</gene>
<reference evidence="9" key="3">
    <citation type="submission" date="2025-09" db="UniProtKB">
        <authorList>
            <consortium name="Ensembl"/>
        </authorList>
    </citation>
    <scope>IDENTIFICATION</scope>
</reference>
<evidence type="ECO:0000259" key="8">
    <source>
        <dbReference type="PROSITE" id="PS50261"/>
    </source>
</evidence>
<keyword evidence="2 6" id="KW-0812">Transmembrane</keyword>
<evidence type="ECO:0000313" key="9">
    <source>
        <dbReference type="Ensembl" id="ENSOTSP00005107388.1"/>
    </source>
</evidence>
<evidence type="ECO:0000256" key="2">
    <source>
        <dbReference type="ARBA" id="ARBA00022692"/>
    </source>
</evidence>
<dbReference type="PANTHER" id="PTHR12011:SF277">
    <property type="entry name" value="ADHESION G-PROTEIN COUPLED RECEPTOR G4"/>
    <property type="match status" value="1"/>
</dbReference>
<dbReference type="PROSITE" id="PS50261">
    <property type="entry name" value="G_PROTEIN_RECEP_F2_4"/>
    <property type="match status" value="1"/>
</dbReference>
<name>A0AAZ3NUD4_ONCTS</name>
<comment type="subcellular location">
    <subcellularLocation>
        <location evidence="1">Membrane</location>
        <topology evidence="1">Multi-pass membrane protein</topology>
    </subcellularLocation>
</comment>
<organism evidence="9 10">
    <name type="scientific">Oncorhynchus tshawytscha</name>
    <name type="common">Chinook salmon</name>
    <name type="synonym">Salmo tshawytscha</name>
    <dbReference type="NCBI Taxonomy" id="74940"/>
    <lineage>
        <taxon>Eukaryota</taxon>
        <taxon>Metazoa</taxon>
        <taxon>Chordata</taxon>
        <taxon>Craniata</taxon>
        <taxon>Vertebrata</taxon>
        <taxon>Euteleostomi</taxon>
        <taxon>Actinopterygii</taxon>
        <taxon>Neopterygii</taxon>
        <taxon>Teleostei</taxon>
        <taxon>Protacanthopterygii</taxon>
        <taxon>Salmoniformes</taxon>
        <taxon>Salmonidae</taxon>
        <taxon>Salmoninae</taxon>
        <taxon>Oncorhynchus</taxon>
    </lineage>
</organism>
<dbReference type="PANTHER" id="PTHR12011">
    <property type="entry name" value="ADHESION G-PROTEIN COUPLED RECEPTOR"/>
    <property type="match status" value="1"/>
</dbReference>
<evidence type="ECO:0000256" key="6">
    <source>
        <dbReference type="SAM" id="Phobius"/>
    </source>
</evidence>
<evidence type="ECO:0000313" key="10">
    <source>
        <dbReference type="Proteomes" id="UP000694402"/>
    </source>
</evidence>
<dbReference type="GO" id="GO:0007189">
    <property type="term" value="P:adenylate cyclase-activating G protein-coupled receptor signaling pathway"/>
    <property type="evidence" value="ECO:0007669"/>
    <property type="project" value="TreeGrafter"/>
</dbReference>
<feature type="domain" description="G-protein coupled receptors family 2 profile 2" evidence="8">
    <location>
        <begin position="68"/>
        <end position="314"/>
    </location>
</feature>
<accession>A0AAZ3NUD4</accession>
<dbReference type="GO" id="GO:0004930">
    <property type="term" value="F:G protein-coupled receptor activity"/>
    <property type="evidence" value="ECO:0007669"/>
    <property type="project" value="InterPro"/>
</dbReference>
<feature type="transmembrane region" description="Helical" evidence="6">
    <location>
        <begin position="130"/>
        <end position="154"/>
    </location>
</feature>
<evidence type="ECO:0000256" key="4">
    <source>
        <dbReference type="ARBA" id="ARBA00023136"/>
    </source>
</evidence>
<proteinExistence type="predicted"/>
<evidence type="ECO:0000256" key="1">
    <source>
        <dbReference type="ARBA" id="ARBA00004141"/>
    </source>
</evidence>
<dbReference type="AlphaFoldDB" id="A0AAZ3NUD4"/>
<dbReference type="Pfam" id="PF00002">
    <property type="entry name" value="7tm_2"/>
    <property type="match status" value="1"/>
</dbReference>
<dbReference type="InterPro" id="IPR017983">
    <property type="entry name" value="GPCR_2_secretin-like_CS"/>
</dbReference>
<protein>
    <submittedName>
        <fullName evidence="9">Adhesion G protein-coupled receptor G4b</fullName>
    </submittedName>
</protein>
<keyword evidence="3 6" id="KW-1133">Transmembrane helix</keyword>
<feature type="transmembrane region" description="Helical" evidence="6">
    <location>
        <begin position="291"/>
        <end position="312"/>
    </location>
</feature>
<dbReference type="GeneTree" id="ENSGT00940000156341"/>
<dbReference type="PROSITE" id="PS00650">
    <property type="entry name" value="G_PROTEIN_RECEP_F2_2"/>
    <property type="match status" value="1"/>
</dbReference>